<dbReference type="EMBL" id="CAADFM010000330">
    <property type="protein sequence ID" value="VFK22065.1"/>
    <property type="molecule type" value="Genomic_DNA"/>
</dbReference>
<proteinExistence type="predicted"/>
<accession>A0A450Y0N5</accession>
<organism evidence="2">
    <name type="scientific">Candidatus Kentrum sp. LPFa</name>
    <dbReference type="NCBI Taxonomy" id="2126335"/>
    <lineage>
        <taxon>Bacteria</taxon>
        <taxon>Pseudomonadati</taxon>
        <taxon>Pseudomonadota</taxon>
        <taxon>Gammaproteobacteria</taxon>
        <taxon>Candidatus Kentrum</taxon>
    </lineage>
</organism>
<evidence type="ECO:0000313" key="2">
    <source>
        <dbReference type="EMBL" id="VFK35107.1"/>
    </source>
</evidence>
<dbReference type="EMBL" id="CAADFP010000333">
    <property type="protein sequence ID" value="VFK35107.1"/>
    <property type="molecule type" value="Genomic_DNA"/>
</dbReference>
<dbReference type="AlphaFoldDB" id="A0A450Y0N5"/>
<name>A0A450Y0N5_9GAMM</name>
<protein>
    <submittedName>
        <fullName evidence="2">Uncharacterized protein</fullName>
    </submittedName>
</protein>
<gene>
    <name evidence="1" type="ORF">BECKLPF1236A_GA0070988_103304</name>
    <name evidence="2" type="ORF">BECKLPF1236C_GA0070990_103334</name>
</gene>
<sequence>MVVMQKAAQIGWSFGLVGYIGKRIPTDPCPIIMFLDLEL</sequence>
<reference evidence="2" key="1">
    <citation type="submission" date="2019-02" db="EMBL/GenBank/DDBJ databases">
        <authorList>
            <person name="Gruber-Vodicka R. H."/>
            <person name="Seah K. B. B."/>
        </authorList>
    </citation>
    <scope>NUCLEOTIDE SEQUENCE</scope>
    <source>
        <strain evidence="1">BECK_S312</strain>
        <strain evidence="2">BECK_S426</strain>
    </source>
</reference>
<evidence type="ECO:0000313" key="1">
    <source>
        <dbReference type="EMBL" id="VFK22065.1"/>
    </source>
</evidence>